<name>A0ABP6SKU5_9ACTN</name>
<feature type="compositionally biased region" description="Low complexity" evidence="1">
    <location>
        <begin position="33"/>
        <end position="46"/>
    </location>
</feature>
<organism evidence="2 3">
    <name type="scientific">Streptomyces sannanensis</name>
    <dbReference type="NCBI Taxonomy" id="285536"/>
    <lineage>
        <taxon>Bacteria</taxon>
        <taxon>Bacillati</taxon>
        <taxon>Actinomycetota</taxon>
        <taxon>Actinomycetes</taxon>
        <taxon>Kitasatosporales</taxon>
        <taxon>Streptomycetaceae</taxon>
        <taxon>Streptomyces</taxon>
    </lineage>
</organism>
<evidence type="ECO:0000313" key="3">
    <source>
        <dbReference type="Proteomes" id="UP001499990"/>
    </source>
</evidence>
<gene>
    <name evidence="2" type="ORF">GCM10020367_62560</name>
</gene>
<evidence type="ECO:0000256" key="1">
    <source>
        <dbReference type="SAM" id="MobiDB-lite"/>
    </source>
</evidence>
<comment type="caution">
    <text evidence="2">The sequence shown here is derived from an EMBL/GenBank/DDBJ whole genome shotgun (WGS) entry which is preliminary data.</text>
</comment>
<sequence length="91" mass="9752">MSAIIVVHEVDRPVPGLSPARPAAERPVRRVHAAPADAGDPSSPGPRTFCGKDTFAMEVAVWKPAEHPGSTWYPPEYADRVCDACALAMEN</sequence>
<feature type="region of interest" description="Disordered" evidence="1">
    <location>
        <begin position="14"/>
        <end position="48"/>
    </location>
</feature>
<proteinExistence type="predicted"/>
<evidence type="ECO:0000313" key="2">
    <source>
        <dbReference type="EMBL" id="GAA3379359.1"/>
    </source>
</evidence>
<dbReference type="RefSeq" id="WP_345043929.1">
    <property type="nucleotide sequence ID" value="NZ_BAAAYL010000001.1"/>
</dbReference>
<protein>
    <submittedName>
        <fullName evidence="2">Uncharacterized protein</fullName>
    </submittedName>
</protein>
<dbReference type="Proteomes" id="UP001499990">
    <property type="component" value="Unassembled WGS sequence"/>
</dbReference>
<accession>A0ABP6SKU5</accession>
<keyword evidence="3" id="KW-1185">Reference proteome</keyword>
<reference evidence="3" key="1">
    <citation type="journal article" date="2019" name="Int. J. Syst. Evol. Microbiol.">
        <title>The Global Catalogue of Microorganisms (GCM) 10K type strain sequencing project: providing services to taxonomists for standard genome sequencing and annotation.</title>
        <authorList>
            <consortium name="The Broad Institute Genomics Platform"/>
            <consortium name="The Broad Institute Genome Sequencing Center for Infectious Disease"/>
            <person name="Wu L."/>
            <person name="Ma J."/>
        </authorList>
    </citation>
    <scope>NUCLEOTIDE SEQUENCE [LARGE SCALE GENOMIC DNA]</scope>
    <source>
        <strain evidence="3">JCM 9651</strain>
    </source>
</reference>
<dbReference type="EMBL" id="BAAAYL010000001">
    <property type="protein sequence ID" value="GAA3379359.1"/>
    <property type="molecule type" value="Genomic_DNA"/>
</dbReference>